<proteinExistence type="predicted"/>
<comment type="caution">
    <text evidence="1">The sequence shown here is derived from an EMBL/GenBank/DDBJ whole genome shotgun (WGS) entry which is preliminary data.</text>
</comment>
<keyword evidence="2" id="KW-1185">Reference proteome</keyword>
<reference evidence="1" key="1">
    <citation type="journal article" date="2022" name="Int. J. Mol. Sci.">
        <title>Draft Genome of Tanacetum Coccineum: Genomic Comparison of Closely Related Tanacetum-Family Plants.</title>
        <authorList>
            <person name="Yamashiro T."/>
            <person name="Shiraishi A."/>
            <person name="Nakayama K."/>
            <person name="Satake H."/>
        </authorList>
    </citation>
    <scope>NUCLEOTIDE SEQUENCE</scope>
</reference>
<reference evidence="1" key="2">
    <citation type="submission" date="2022-01" db="EMBL/GenBank/DDBJ databases">
        <authorList>
            <person name="Yamashiro T."/>
            <person name="Shiraishi A."/>
            <person name="Satake H."/>
            <person name="Nakayama K."/>
        </authorList>
    </citation>
    <scope>NUCLEOTIDE SEQUENCE</scope>
</reference>
<dbReference type="Proteomes" id="UP001151760">
    <property type="component" value="Unassembled WGS sequence"/>
</dbReference>
<accession>A0ABQ5BVQ7</accession>
<evidence type="ECO:0000313" key="2">
    <source>
        <dbReference type="Proteomes" id="UP001151760"/>
    </source>
</evidence>
<organism evidence="1 2">
    <name type="scientific">Tanacetum coccineum</name>
    <dbReference type="NCBI Taxonomy" id="301880"/>
    <lineage>
        <taxon>Eukaryota</taxon>
        <taxon>Viridiplantae</taxon>
        <taxon>Streptophyta</taxon>
        <taxon>Embryophyta</taxon>
        <taxon>Tracheophyta</taxon>
        <taxon>Spermatophyta</taxon>
        <taxon>Magnoliopsida</taxon>
        <taxon>eudicotyledons</taxon>
        <taxon>Gunneridae</taxon>
        <taxon>Pentapetalae</taxon>
        <taxon>asterids</taxon>
        <taxon>campanulids</taxon>
        <taxon>Asterales</taxon>
        <taxon>Asteraceae</taxon>
        <taxon>Asteroideae</taxon>
        <taxon>Anthemideae</taxon>
        <taxon>Anthemidinae</taxon>
        <taxon>Tanacetum</taxon>
    </lineage>
</organism>
<protein>
    <submittedName>
        <fullName evidence="1">Uncharacterized protein</fullName>
    </submittedName>
</protein>
<dbReference type="EMBL" id="BQNB010013591">
    <property type="protein sequence ID" value="GJT17833.1"/>
    <property type="molecule type" value="Genomic_DNA"/>
</dbReference>
<name>A0ABQ5BVQ7_9ASTR</name>
<sequence>MALVGAMIWSAAGGWINDAYRPKRATLLADVVFTIGSLVMAVQPAHMEFGLKGDDDLLYKEWTSRRPWKERKKAIKEREKGSLQLISHKEDPEMIYYGLQPGVVGLNKSELFQTISSHE</sequence>
<evidence type="ECO:0000313" key="1">
    <source>
        <dbReference type="EMBL" id="GJT17833.1"/>
    </source>
</evidence>
<gene>
    <name evidence="1" type="ORF">Tco_0876539</name>
</gene>